<accession>T1KYA1</accession>
<evidence type="ECO:0000313" key="1">
    <source>
        <dbReference type="EnsemblMetazoa" id="tetur277g00020.1"/>
    </source>
</evidence>
<evidence type="ECO:0008006" key="3">
    <source>
        <dbReference type="Google" id="ProtNLM"/>
    </source>
</evidence>
<reference evidence="2" key="1">
    <citation type="submission" date="2011-08" db="EMBL/GenBank/DDBJ databases">
        <authorList>
            <person name="Rombauts S."/>
        </authorList>
    </citation>
    <scope>NUCLEOTIDE SEQUENCE</scope>
    <source>
        <strain evidence="2">London</strain>
    </source>
</reference>
<sequence length="533" mass="60438">MKLSAPSLVQDSSLGYDDERNGIGTQAWQISQENAKVEEKTYPYVVTTQYFNRLTDITSGYNLIGTKINAYDTKYKLNASSSTEYFFYGHEISASESTRKFNVQNCYPDPASRKTIAIYFTCKDKVKESLVNSGTIAASRISSIEPIFNSDEMIIYITILDFPRIKNAFEMRNMKLNEHALTSASKPIIDGNEEDCLMKNSYRYEPFEAIAFCKTLDGYLCQRIDGENVKLMEDHDNGVSCSVFMTPLKNLFRYSQEIPLKNLHERLNHISISFISPENNKMFTFTPYHVADATKVNDNEHDSLFDSVFRNIKFVEEKMKTISVTGATDSSFCYRKCANSDENNCNSFSFCVYDDTVECLVSTNENISPQTTSSDASCITYLMDNLAKFKKIPSKRFTDNQNTEDKEVTTEEKGTQIESDAASLMSCESCPTCCKSLKTTDDKGLQHLETFQPYQMHLGRPILIPGVIEDKRTPNLPIPVKIPVVPNLSSHNIASNKHNKHVNKNTREEKENIYSIIGPTTTMYTTKANLHQC</sequence>
<protein>
    <recommendedName>
        <fullName evidence="3">Apple domain-containing protein</fullName>
    </recommendedName>
</protein>
<name>T1KYA1_TETUR</name>
<dbReference type="AlphaFoldDB" id="T1KYA1"/>
<dbReference type="HOGENOM" id="CLU_511264_0_0_1"/>
<dbReference type="Proteomes" id="UP000015104">
    <property type="component" value="Unassembled WGS sequence"/>
</dbReference>
<organism evidence="1 2">
    <name type="scientific">Tetranychus urticae</name>
    <name type="common">Two-spotted spider mite</name>
    <dbReference type="NCBI Taxonomy" id="32264"/>
    <lineage>
        <taxon>Eukaryota</taxon>
        <taxon>Metazoa</taxon>
        <taxon>Ecdysozoa</taxon>
        <taxon>Arthropoda</taxon>
        <taxon>Chelicerata</taxon>
        <taxon>Arachnida</taxon>
        <taxon>Acari</taxon>
        <taxon>Acariformes</taxon>
        <taxon>Trombidiformes</taxon>
        <taxon>Prostigmata</taxon>
        <taxon>Eleutherengona</taxon>
        <taxon>Raphignathae</taxon>
        <taxon>Tetranychoidea</taxon>
        <taxon>Tetranychidae</taxon>
        <taxon>Tetranychus</taxon>
    </lineage>
</organism>
<evidence type="ECO:0000313" key="2">
    <source>
        <dbReference type="Proteomes" id="UP000015104"/>
    </source>
</evidence>
<keyword evidence="2" id="KW-1185">Reference proteome</keyword>
<reference evidence="1" key="2">
    <citation type="submission" date="2015-06" db="UniProtKB">
        <authorList>
            <consortium name="EnsemblMetazoa"/>
        </authorList>
    </citation>
    <scope>IDENTIFICATION</scope>
</reference>
<dbReference type="EnsemblMetazoa" id="tetur277g00020.1">
    <property type="protein sequence ID" value="tetur277g00020.1"/>
    <property type="gene ID" value="tetur277g00020"/>
</dbReference>
<dbReference type="EMBL" id="CAEY01000708">
    <property type="status" value="NOT_ANNOTATED_CDS"/>
    <property type="molecule type" value="Genomic_DNA"/>
</dbReference>
<proteinExistence type="predicted"/>